<dbReference type="Proteomes" id="UP001060085">
    <property type="component" value="Linkage Group LG06"/>
</dbReference>
<reference evidence="2" key="1">
    <citation type="journal article" date="2023" name="Nat. Plants">
        <title>Single-cell RNA sequencing provides a high-resolution roadmap for understanding the multicellular compartmentation of specialized metabolism.</title>
        <authorList>
            <person name="Sun S."/>
            <person name="Shen X."/>
            <person name="Li Y."/>
            <person name="Li Y."/>
            <person name="Wang S."/>
            <person name="Li R."/>
            <person name="Zhang H."/>
            <person name="Shen G."/>
            <person name="Guo B."/>
            <person name="Wei J."/>
            <person name="Xu J."/>
            <person name="St-Pierre B."/>
            <person name="Chen S."/>
            <person name="Sun C."/>
        </authorList>
    </citation>
    <scope>NUCLEOTIDE SEQUENCE [LARGE SCALE GENOMIC DNA]</scope>
</reference>
<evidence type="ECO:0000313" key="1">
    <source>
        <dbReference type="EMBL" id="KAI5656822.1"/>
    </source>
</evidence>
<proteinExistence type="predicted"/>
<sequence>MGTVLASDFDLMEYLGVNSYRFSISWARILPSLAYTLRHTVLLLLGTVALEIPRRSLLLKTHGGSIGIVTNAVWARSLKIRGLLLTDNNKRGTPIGESTAVDWLNIYPQGMEKIVTYIKERYNSTPVFITENGFGELNDPSATIEDFLGDFERVEFMDKYLDSLGIAISKGADVRGYFAWYLLDNFEWISGYTIR</sequence>
<name>A0ACC0AA23_CATRO</name>
<protein>
    <submittedName>
        <fullName evidence="1">Uncharacterized protein</fullName>
    </submittedName>
</protein>
<evidence type="ECO:0000313" key="2">
    <source>
        <dbReference type="Proteomes" id="UP001060085"/>
    </source>
</evidence>
<keyword evidence="2" id="KW-1185">Reference proteome</keyword>
<accession>A0ACC0AA23</accession>
<dbReference type="EMBL" id="CM044706">
    <property type="protein sequence ID" value="KAI5656822.1"/>
    <property type="molecule type" value="Genomic_DNA"/>
</dbReference>
<comment type="caution">
    <text evidence="1">The sequence shown here is derived from an EMBL/GenBank/DDBJ whole genome shotgun (WGS) entry which is preliminary data.</text>
</comment>
<organism evidence="1 2">
    <name type="scientific">Catharanthus roseus</name>
    <name type="common">Madagascar periwinkle</name>
    <name type="synonym">Vinca rosea</name>
    <dbReference type="NCBI Taxonomy" id="4058"/>
    <lineage>
        <taxon>Eukaryota</taxon>
        <taxon>Viridiplantae</taxon>
        <taxon>Streptophyta</taxon>
        <taxon>Embryophyta</taxon>
        <taxon>Tracheophyta</taxon>
        <taxon>Spermatophyta</taxon>
        <taxon>Magnoliopsida</taxon>
        <taxon>eudicotyledons</taxon>
        <taxon>Gunneridae</taxon>
        <taxon>Pentapetalae</taxon>
        <taxon>asterids</taxon>
        <taxon>lamiids</taxon>
        <taxon>Gentianales</taxon>
        <taxon>Apocynaceae</taxon>
        <taxon>Rauvolfioideae</taxon>
        <taxon>Vinceae</taxon>
        <taxon>Catharanthinae</taxon>
        <taxon>Catharanthus</taxon>
    </lineage>
</organism>
<gene>
    <name evidence="1" type="ORF">M9H77_25615</name>
</gene>